<reference evidence="2" key="1">
    <citation type="submission" date="2018-05" db="EMBL/GenBank/DDBJ databases">
        <title>Algibacter marinivivus sp. nov., isolated from sample around a algae.</title>
        <authorList>
            <person name="Zhong X."/>
        </authorList>
    </citation>
    <scope>NUCLEOTIDE SEQUENCE [LARGE SCALE GENOMIC DNA]</scope>
    <source>
        <strain evidence="2">ZY111</strain>
    </source>
</reference>
<accession>A0A2U2X5W7</accession>
<keyword evidence="3" id="KW-1185">Reference proteome</keyword>
<gene>
    <name evidence="2" type="ORF">DIS18_01040</name>
</gene>
<dbReference type="AlphaFoldDB" id="A0A2U2X5W7"/>
<dbReference type="RefSeq" id="WP_109351194.1">
    <property type="nucleotide sequence ID" value="NZ_QFRI01000001.1"/>
</dbReference>
<keyword evidence="1" id="KW-1133">Transmembrane helix</keyword>
<proteinExistence type="predicted"/>
<sequence length="112" mass="13074">MLNILLIYFIGKYFYQLAGKYKQNKWLYAILGVGSYYLGAIVIGGILVGLYVEFMTDSYIENYSKRTLGFILMPFGIGCAYLFHYLLEKRWRKTVDLVKDEIEDIGKTQEEN</sequence>
<comment type="caution">
    <text evidence="2">The sequence shown here is derived from an EMBL/GenBank/DDBJ whole genome shotgun (WGS) entry which is preliminary data.</text>
</comment>
<name>A0A2U2X5W7_9FLAO</name>
<evidence type="ECO:0000313" key="3">
    <source>
        <dbReference type="Proteomes" id="UP000245375"/>
    </source>
</evidence>
<feature type="transmembrane region" description="Helical" evidence="1">
    <location>
        <begin position="68"/>
        <end position="87"/>
    </location>
</feature>
<protein>
    <submittedName>
        <fullName evidence="2">Uncharacterized protein</fullName>
    </submittedName>
</protein>
<keyword evidence="1" id="KW-0472">Membrane</keyword>
<keyword evidence="1" id="KW-0812">Transmembrane</keyword>
<organism evidence="2 3">
    <name type="scientific">Algibacter marinivivus</name>
    <dbReference type="NCBI Taxonomy" id="2100723"/>
    <lineage>
        <taxon>Bacteria</taxon>
        <taxon>Pseudomonadati</taxon>
        <taxon>Bacteroidota</taxon>
        <taxon>Flavobacteriia</taxon>
        <taxon>Flavobacteriales</taxon>
        <taxon>Flavobacteriaceae</taxon>
        <taxon>Algibacter</taxon>
    </lineage>
</organism>
<evidence type="ECO:0000256" key="1">
    <source>
        <dbReference type="SAM" id="Phobius"/>
    </source>
</evidence>
<dbReference type="OrthoDB" id="1449578at2"/>
<dbReference type="Proteomes" id="UP000245375">
    <property type="component" value="Unassembled WGS sequence"/>
</dbReference>
<dbReference type="EMBL" id="QFRI01000001">
    <property type="protein sequence ID" value="PWH83171.1"/>
    <property type="molecule type" value="Genomic_DNA"/>
</dbReference>
<evidence type="ECO:0000313" key="2">
    <source>
        <dbReference type="EMBL" id="PWH83171.1"/>
    </source>
</evidence>
<reference evidence="2" key="2">
    <citation type="submission" date="2018-05" db="EMBL/GenBank/DDBJ databases">
        <authorList>
            <person name="Lanie J.A."/>
            <person name="Ng W.-L."/>
            <person name="Kazmierczak K.M."/>
            <person name="Andrzejewski T.M."/>
            <person name="Davidsen T.M."/>
            <person name="Wayne K.J."/>
            <person name="Tettelin H."/>
            <person name="Glass J.I."/>
            <person name="Rusch D."/>
            <person name="Podicherti R."/>
            <person name="Tsui H.-C.T."/>
            <person name="Winkler M.E."/>
        </authorList>
    </citation>
    <scope>NUCLEOTIDE SEQUENCE [LARGE SCALE GENOMIC DNA]</scope>
    <source>
        <strain evidence="2">ZY111</strain>
    </source>
</reference>
<feature type="transmembrane region" description="Helical" evidence="1">
    <location>
        <begin position="26"/>
        <end position="48"/>
    </location>
</feature>